<protein>
    <submittedName>
        <fullName evidence="8">4Fe-4S binding protein</fullName>
    </submittedName>
</protein>
<dbReference type="Gene3D" id="3.30.70.20">
    <property type="match status" value="2"/>
</dbReference>
<dbReference type="Proteomes" id="UP000671862">
    <property type="component" value="Chromosome"/>
</dbReference>
<sequence>MRKLVLNNIMKIRRKLYLELVRSYKNGKLKEVLPRLPKMIIPDNDHFSDKIRKFYEREIVKEKIKFALGLDYSKVKDMELYEILPFLEDIIRGESELLEKEKFVEVIREVCSECPGGKYYVTDLCRNCVAHSCVNVCPKNAISIVNNRANIDYGKCINCGLCAAACPYYAIIKLERPCESVCFSKAILFSEEGHMEIVKERCYLCGACYVACPFGAIETPSQIMQVVHKLLNKEKLIAIYAPSAITQFGSKVSLQQFRKALKNLGFSFVFEVAVGADMVAEAEAEHFLNTKQLMLTSCCPAFVYFVEKKFPDFLENVSPISSPMVALAQKLRKEFPDYKIVFIGPCIAKKKEAEDNNIPDYVLTFEETVAIFAAFGIEPMLLEEENLEEATPYAWKFAASGGVAGAVEYYIKKLSKERLKQDLNLFSASGIEECIKGFKEMKSGKLTIDIFEGMACDGGCIAGPCILVDPRISLSKLKKVFFT</sequence>
<keyword evidence="1" id="KW-0813">Transport</keyword>
<keyword evidence="3" id="KW-0479">Metal-binding</keyword>
<dbReference type="Pfam" id="PF13237">
    <property type="entry name" value="Fer4_10"/>
    <property type="match status" value="1"/>
</dbReference>
<evidence type="ECO:0000256" key="3">
    <source>
        <dbReference type="ARBA" id="ARBA00022723"/>
    </source>
</evidence>
<accession>A0ABX7SAA8</accession>
<dbReference type="PROSITE" id="PS51379">
    <property type="entry name" value="4FE4S_FER_2"/>
    <property type="match status" value="3"/>
</dbReference>
<dbReference type="InterPro" id="IPR027631">
    <property type="entry name" value="Mono_FeFe_hydrog"/>
</dbReference>
<dbReference type="Gene3D" id="3.40.950.10">
    <property type="entry name" value="Fe-only Hydrogenase (Larger Subunit), Chain L, domain 3"/>
    <property type="match status" value="1"/>
</dbReference>
<dbReference type="SUPFAM" id="SSF54862">
    <property type="entry name" value="4Fe-4S ferredoxins"/>
    <property type="match status" value="1"/>
</dbReference>
<dbReference type="PROSITE" id="PS00198">
    <property type="entry name" value="4FE4S_FER_1"/>
    <property type="match status" value="2"/>
</dbReference>
<evidence type="ECO:0000256" key="2">
    <source>
        <dbReference type="ARBA" id="ARBA00022485"/>
    </source>
</evidence>
<dbReference type="RefSeq" id="WP_207567062.1">
    <property type="nucleotide sequence ID" value="NZ_CP071446.1"/>
</dbReference>
<feature type="domain" description="4Fe-4S ferredoxin-type" evidence="7">
    <location>
        <begin position="147"/>
        <end position="177"/>
    </location>
</feature>
<evidence type="ECO:0000313" key="8">
    <source>
        <dbReference type="EMBL" id="QTA38343.1"/>
    </source>
</evidence>
<dbReference type="InterPro" id="IPR057431">
    <property type="entry name" value="LdpA_Fe-S-bd"/>
</dbReference>
<evidence type="ECO:0000256" key="1">
    <source>
        <dbReference type="ARBA" id="ARBA00022448"/>
    </source>
</evidence>
<keyword evidence="5" id="KW-0408">Iron</keyword>
<dbReference type="InterPro" id="IPR017896">
    <property type="entry name" value="4Fe4S_Fe-S-bd"/>
</dbReference>
<feature type="domain" description="4Fe-4S ferredoxin-type" evidence="7">
    <location>
        <begin position="193"/>
        <end position="222"/>
    </location>
</feature>
<proteinExistence type="predicted"/>
<feature type="domain" description="4Fe-4S ferredoxin-type" evidence="7">
    <location>
        <begin position="117"/>
        <end position="146"/>
    </location>
</feature>
<keyword evidence="2" id="KW-0004">4Fe-4S</keyword>
<evidence type="ECO:0000313" key="9">
    <source>
        <dbReference type="Proteomes" id="UP000671862"/>
    </source>
</evidence>
<dbReference type="EMBL" id="CP071446">
    <property type="protein sequence ID" value="QTA38343.1"/>
    <property type="molecule type" value="Genomic_DNA"/>
</dbReference>
<evidence type="ECO:0000256" key="5">
    <source>
        <dbReference type="ARBA" id="ARBA00023004"/>
    </source>
</evidence>
<keyword evidence="9" id="KW-1185">Reference proteome</keyword>
<evidence type="ECO:0000259" key="7">
    <source>
        <dbReference type="PROSITE" id="PS51379"/>
    </source>
</evidence>
<evidence type="ECO:0000256" key="4">
    <source>
        <dbReference type="ARBA" id="ARBA00022982"/>
    </source>
</evidence>
<dbReference type="Pfam" id="PF02906">
    <property type="entry name" value="Fe_hyd_lg_C"/>
    <property type="match status" value="1"/>
</dbReference>
<organism evidence="8 9">
    <name type="scientific">Thermosipho ferrireducens</name>
    <dbReference type="NCBI Taxonomy" id="2571116"/>
    <lineage>
        <taxon>Bacteria</taxon>
        <taxon>Thermotogati</taxon>
        <taxon>Thermotogota</taxon>
        <taxon>Thermotogae</taxon>
        <taxon>Thermotogales</taxon>
        <taxon>Fervidobacteriaceae</taxon>
        <taxon>Thermosipho</taxon>
    </lineage>
</organism>
<dbReference type="Pfam" id="PF25160">
    <property type="entry name" value="LdpA_Fe-S-bd"/>
    <property type="match status" value="1"/>
</dbReference>
<name>A0ABX7SAA8_9BACT</name>
<gene>
    <name evidence="8" type="ORF">JYK00_02075</name>
</gene>
<evidence type="ECO:0000256" key="6">
    <source>
        <dbReference type="ARBA" id="ARBA00023014"/>
    </source>
</evidence>
<dbReference type="CDD" id="cd10549">
    <property type="entry name" value="MtMvhB_like"/>
    <property type="match status" value="1"/>
</dbReference>
<dbReference type="InterPro" id="IPR050294">
    <property type="entry name" value="RnfB_subfamily"/>
</dbReference>
<dbReference type="InterPro" id="IPR009016">
    <property type="entry name" value="Fe_hydrogenase"/>
</dbReference>
<keyword evidence="4" id="KW-0249">Electron transport</keyword>
<dbReference type="PANTHER" id="PTHR42859">
    <property type="entry name" value="OXIDOREDUCTASE"/>
    <property type="match status" value="1"/>
</dbReference>
<reference evidence="8 9" key="1">
    <citation type="submission" date="2021-03" db="EMBL/GenBank/DDBJ databases">
        <title>Thermosipho ferrireducens sp.nov., an anaerobic thermophilic iron-reducing bacterium isolated from a deep-sea hydrothermal sulfide deposits.</title>
        <authorList>
            <person name="Zeng X."/>
            <person name="Chen Y."/>
            <person name="Shao Z."/>
        </authorList>
    </citation>
    <scope>NUCLEOTIDE SEQUENCE [LARGE SCALE GENOMIC DNA]</scope>
    <source>
        <strain evidence="8 9">JL129W03</strain>
    </source>
</reference>
<dbReference type="InterPro" id="IPR004108">
    <property type="entry name" value="Fe_hydrogenase_lsu_C"/>
</dbReference>
<dbReference type="SUPFAM" id="SSF53920">
    <property type="entry name" value="Fe-only hydrogenase"/>
    <property type="match status" value="1"/>
</dbReference>
<dbReference type="PANTHER" id="PTHR42859:SF10">
    <property type="entry name" value="DIMETHYLSULFOXIDE REDUCTASE CHAIN B"/>
    <property type="match status" value="1"/>
</dbReference>
<dbReference type="InterPro" id="IPR017900">
    <property type="entry name" value="4Fe4S_Fe_S_CS"/>
</dbReference>
<keyword evidence="6" id="KW-0411">Iron-sulfur</keyword>
<dbReference type="NCBIfam" id="TIGR04105">
    <property type="entry name" value="FeFe_hydrog_B1"/>
    <property type="match status" value="1"/>
</dbReference>